<evidence type="ECO:0000313" key="1">
    <source>
        <dbReference type="EMBL" id="GMF19142.1"/>
    </source>
</evidence>
<organism evidence="1 2">
    <name type="scientific">Phytophthora fragariaefolia</name>
    <dbReference type="NCBI Taxonomy" id="1490495"/>
    <lineage>
        <taxon>Eukaryota</taxon>
        <taxon>Sar</taxon>
        <taxon>Stramenopiles</taxon>
        <taxon>Oomycota</taxon>
        <taxon>Peronosporomycetes</taxon>
        <taxon>Peronosporales</taxon>
        <taxon>Peronosporaceae</taxon>
        <taxon>Phytophthora</taxon>
    </lineage>
</organism>
<accession>A0A9W6TTW6</accession>
<dbReference type="EMBL" id="BSXT01000147">
    <property type="protein sequence ID" value="GMF19142.1"/>
    <property type="molecule type" value="Genomic_DNA"/>
</dbReference>
<protein>
    <submittedName>
        <fullName evidence="1">Unnamed protein product</fullName>
    </submittedName>
</protein>
<comment type="caution">
    <text evidence="1">The sequence shown here is derived from an EMBL/GenBank/DDBJ whole genome shotgun (WGS) entry which is preliminary data.</text>
</comment>
<reference evidence="1" key="1">
    <citation type="submission" date="2023-04" db="EMBL/GenBank/DDBJ databases">
        <title>Phytophthora fragariaefolia NBRC 109709.</title>
        <authorList>
            <person name="Ichikawa N."/>
            <person name="Sato H."/>
            <person name="Tonouchi N."/>
        </authorList>
    </citation>
    <scope>NUCLEOTIDE SEQUENCE</scope>
    <source>
        <strain evidence="1">NBRC 109709</strain>
    </source>
</reference>
<dbReference type="Proteomes" id="UP001165121">
    <property type="component" value="Unassembled WGS sequence"/>
</dbReference>
<proteinExistence type="predicted"/>
<dbReference type="OrthoDB" id="126614at2759"/>
<dbReference type="AlphaFoldDB" id="A0A9W6TTW6"/>
<evidence type="ECO:0000313" key="2">
    <source>
        <dbReference type="Proteomes" id="UP001165121"/>
    </source>
</evidence>
<name>A0A9W6TTW6_9STRA</name>
<gene>
    <name evidence="1" type="ORF">Pfra01_000190100</name>
</gene>
<sequence length="163" mass="18507">MDIFQEGDHGMLEDATSPREQKMTAEMNEFVSNTLSSNSPITSQVLFTVILTKLNECAFCGGPPLEKQVQGFVKWWRRKHRDDYMQPVIDNCSSSIFALVQDVTRPGDDSIVFCDSKDKNGYLVPDIGEASYDAPFRMGLTSTPYWNRMLTFNRTLDALISYI</sequence>
<keyword evidence="2" id="KW-1185">Reference proteome</keyword>